<dbReference type="Gene3D" id="3.90.1750.10">
    <property type="entry name" value="Hect, E3 ligase catalytic domains"/>
    <property type="match status" value="1"/>
</dbReference>
<feature type="compositionally biased region" description="Acidic residues" evidence="19">
    <location>
        <begin position="422"/>
        <end position="432"/>
    </location>
</feature>
<keyword evidence="7" id="KW-0808">Transferase</keyword>
<dbReference type="GO" id="GO:0048731">
    <property type="term" value="P:system development"/>
    <property type="evidence" value="ECO:0007669"/>
    <property type="project" value="UniProtKB-ARBA"/>
</dbReference>
<evidence type="ECO:0000256" key="9">
    <source>
        <dbReference type="ARBA" id="ARBA00022771"/>
    </source>
</evidence>
<dbReference type="InterPro" id="IPR000569">
    <property type="entry name" value="HECT_dom"/>
</dbReference>
<evidence type="ECO:0000256" key="10">
    <source>
        <dbReference type="ARBA" id="ARBA00022786"/>
    </source>
</evidence>
<dbReference type="EMBL" id="CADEPI010000011">
    <property type="protein sequence ID" value="CAB3363054.1"/>
    <property type="molecule type" value="Genomic_DNA"/>
</dbReference>
<dbReference type="InterPro" id="IPR042556">
    <property type="entry name" value="AZUL_sf"/>
</dbReference>
<dbReference type="GO" id="GO:0048513">
    <property type="term" value="P:animal organ development"/>
    <property type="evidence" value="ECO:0007669"/>
    <property type="project" value="UniProtKB-ARBA"/>
</dbReference>
<keyword evidence="14" id="KW-0539">Nucleus</keyword>
<evidence type="ECO:0000256" key="7">
    <source>
        <dbReference type="ARBA" id="ARBA00022679"/>
    </source>
</evidence>
<evidence type="ECO:0000256" key="5">
    <source>
        <dbReference type="ARBA" id="ARBA00022490"/>
    </source>
</evidence>
<evidence type="ECO:0000256" key="2">
    <source>
        <dbReference type="ARBA" id="ARBA00004123"/>
    </source>
</evidence>
<dbReference type="OrthoDB" id="5981550at2759"/>
<feature type="compositionally biased region" description="Polar residues" evidence="19">
    <location>
        <begin position="51"/>
        <end position="60"/>
    </location>
</feature>
<dbReference type="GO" id="GO:0005737">
    <property type="term" value="C:cytoplasm"/>
    <property type="evidence" value="ECO:0007669"/>
    <property type="project" value="UniProtKB-SubCell"/>
</dbReference>
<dbReference type="GO" id="GO:0000209">
    <property type="term" value="P:protein polyubiquitination"/>
    <property type="evidence" value="ECO:0007669"/>
    <property type="project" value="InterPro"/>
</dbReference>
<comment type="catalytic activity">
    <reaction evidence="1">
        <text>S-ubiquitinyl-[E2 ubiquitin-conjugating enzyme]-L-cysteine + [acceptor protein]-L-lysine = [E2 ubiquitin-conjugating enzyme]-L-cysteine + N(6)-ubiquitinyl-[acceptor protein]-L-lysine.</text>
        <dbReference type="EC" id="2.3.2.26"/>
    </reaction>
</comment>
<dbReference type="Gene3D" id="6.10.130.10">
    <property type="entry name" value="Ubiquitin-protein ligase E3A, N-terminal zinc-binding domain (AZUL)"/>
    <property type="match status" value="1"/>
</dbReference>
<feature type="compositionally biased region" description="Acidic residues" evidence="19">
    <location>
        <begin position="227"/>
        <end position="238"/>
    </location>
</feature>
<name>A0A8S1C559_9INSE</name>
<keyword evidence="6" id="KW-0597">Phosphoprotein</keyword>
<evidence type="ECO:0000256" key="6">
    <source>
        <dbReference type="ARBA" id="ARBA00022553"/>
    </source>
</evidence>
<feature type="active site" description="Glycyl thioester intermediate" evidence="18">
    <location>
        <position position="868"/>
    </location>
</feature>
<feature type="region of interest" description="Disordered" evidence="19">
    <location>
        <begin position="416"/>
        <end position="453"/>
    </location>
</feature>
<dbReference type="FunFam" id="3.30.2160.10:FF:000004">
    <property type="entry name" value="probable E3 ubiquitin-protein ligase HERC4 isoform X1"/>
    <property type="match status" value="1"/>
</dbReference>
<dbReference type="Pfam" id="PF00632">
    <property type="entry name" value="HECT"/>
    <property type="match status" value="1"/>
</dbReference>
<keyword evidence="11" id="KW-0862">Zinc</keyword>
<dbReference type="Gene3D" id="3.30.2410.10">
    <property type="entry name" value="Hect, E3 ligase catalytic domain"/>
    <property type="match status" value="1"/>
</dbReference>
<dbReference type="Proteomes" id="UP000494165">
    <property type="component" value="Unassembled WGS sequence"/>
</dbReference>
<feature type="region of interest" description="Disordered" evidence="19">
    <location>
        <begin position="225"/>
        <end position="252"/>
    </location>
</feature>
<dbReference type="GO" id="GO:0006511">
    <property type="term" value="P:ubiquitin-dependent protein catabolic process"/>
    <property type="evidence" value="ECO:0007669"/>
    <property type="project" value="UniProtKB-ARBA"/>
</dbReference>
<keyword evidence="5" id="KW-0963">Cytoplasm</keyword>
<dbReference type="InterPro" id="IPR032353">
    <property type="entry name" value="AZUL"/>
</dbReference>
<dbReference type="GO" id="GO:0061630">
    <property type="term" value="F:ubiquitin protein ligase activity"/>
    <property type="evidence" value="ECO:0007669"/>
    <property type="project" value="UniProtKB-EC"/>
</dbReference>
<organism evidence="21 22">
    <name type="scientific">Cloeon dipterum</name>
    <dbReference type="NCBI Taxonomy" id="197152"/>
    <lineage>
        <taxon>Eukaryota</taxon>
        <taxon>Metazoa</taxon>
        <taxon>Ecdysozoa</taxon>
        <taxon>Arthropoda</taxon>
        <taxon>Hexapoda</taxon>
        <taxon>Insecta</taxon>
        <taxon>Pterygota</taxon>
        <taxon>Palaeoptera</taxon>
        <taxon>Ephemeroptera</taxon>
        <taxon>Pisciforma</taxon>
        <taxon>Baetidae</taxon>
        <taxon>Cloeon</taxon>
    </lineage>
</organism>
<proteinExistence type="predicted"/>
<keyword evidence="12" id="KW-0647">Proteasome</keyword>
<evidence type="ECO:0000256" key="12">
    <source>
        <dbReference type="ARBA" id="ARBA00022942"/>
    </source>
</evidence>
<accession>A0A8S1C559</accession>
<evidence type="ECO:0000256" key="3">
    <source>
        <dbReference type="ARBA" id="ARBA00004496"/>
    </source>
</evidence>
<evidence type="ECO:0000313" key="22">
    <source>
        <dbReference type="Proteomes" id="UP000494165"/>
    </source>
</evidence>
<gene>
    <name evidence="21" type="ORF">CLODIP_2_CD14892</name>
</gene>
<protein>
    <recommendedName>
        <fullName evidence="15">Ubiquitin-protein ligase E3A</fullName>
        <ecNumber evidence="4">2.3.2.26</ecNumber>
    </recommendedName>
    <alternativeName>
        <fullName evidence="17">HECT-type ubiquitin transferase E3A</fullName>
    </alternativeName>
    <alternativeName>
        <fullName evidence="16">Oncogenic protein-associated protein E6-AP</fullName>
    </alternativeName>
</protein>
<dbReference type="GO" id="GO:0009966">
    <property type="term" value="P:regulation of signal transduction"/>
    <property type="evidence" value="ECO:0007669"/>
    <property type="project" value="UniProtKB-ARBA"/>
</dbReference>
<evidence type="ECO:0000256" key="16">
    <source>
        <dbReference type="ARBA" id="ARBA00077235"/>
    </source>
</evidence>
<feature type="region of interest" description="Disordered" evidence="19">
    <location>
        <begin position="22"/>
        <end position="62"/>
    </location>
</feature>
<dbReference type="FunFam" id="3.90.1750.10:FF:000008">
    <property type="entry name" value="Putative ubiquitin-protein ligase E3A"/>
    <property type="match status" value="1"/>
</dbReference>
<evidence type="ECO:0000313" key="21">
    <source>
        <dbReference type="EMBL" id="CAB3363054.1"/>
    </source>
</evidence>
<dbReference type="InterPro" id="IPR044611">
    <property type="entry name" value="E3A/B/C-like"/>
</dbReference>
<dbReference type="GO" id="GO:0030518">
    <property type="term" value="P:nuclear receptor-mediated steroid hormone signaling pathway"/>
    <property type="evidence" value="ECO:0007669"/>
    <property type="project" value="UniProtKB-ARBA"/>
</dbReference>
<keyword evidence="10 18" id="KW-0833">Ubl conjugation pathway</keyword>
<evidence type="ECO:0000256" key="14">
    <source>
        <dbReference type="ARBA" id="ARBA00023242"/>
    </source>
</evidence>
<dbReference type="InterPro" id="IPR035983">
    <property type="entry name" value="Hect_E3_ubiquitin_ligase"/>
</dbReference>
<evidence type="ECO:0000256" key="15">
    <source>
        <dbReference type="ARBA" id="ARBA00067504"/>
    </source>
</evidence>
<comment type="subcellular location">
    <subcellularLocation>
        <location evidence="3">Cytoplasm</location>
    </subcellularLocation>
    <subcellularLocation>
        <location evidence="2">Nucleus</location>
    </subcellularLocation>
</comment>
<dbReference type="GO" id="GO:0005634">
    <property type="term" value="C:nucleus"/>
    <property type="evidence" value="ECO:0007669"/>
    <property type="project" value="UniProtKB-SubCell"/>
</dbReference>
<dbReference type="GO" id="GO:0080090">
    <property type="term" value="P:regulation of primary metabolic process"/>
    <property type="evidence" value="ECO:0007669"/>
    <property type="project" value="UniProtKB-ARBA"/>
</dbReference>
<dbReference type="PANTHER" id="PTHR45700">
    <property type="entry name" value="UBIQUITIN-PROTEIN LIGASE E3C"/>
    <property type="match status" value="1"/>
</dbReference>
<dbReference type="PANTHER" id="PTHR45700:SF8">
    <property type="entry name" value="HECT-TYPE E3 UBIQUITIN TRANSFERASE"/>
    <property type="match status" value="1"/>
</dbReference>
<comment type="caution">
    <text evidence="21">The sequence shown here is derived from an EMBL/GenBank/DDBJ whole genome shotgun (WGS) entry which is preliminary data.</text>
</comment>
<evidence type="ECO:0000256" key="4">
    <source>
        <dbReference type="ARBA" id="ARBA00012485"/>
    </source>
</evidence>
<evidence type="ECO:0000256" key="17">
    <source>
        <dbReference type="ARBA" id="ARBA00077264"/>
    </source>
</evidence>
<evidence type="ECO:0000259" key="20">
    <source>
        <dbReference type="PROSITE" id="PS50237"/>
    </source>
</evidence>
<evidence type="ECO:0000256" key="11">
    <source>
        <dbReference type="ARBA" id="ARBA00022833"/>
    </source>
</evidence>
<dbReference type="GO" id="GO:0010604">
    <property type="term" value="P:positive regulation of macromolecule metabolic process"/>
    <property type="evidence" value="ECO:0007669"/>
    <property type="project" value="UniProtKB-ARBA"/>
</dbReference>
<keyword evidence="22" id="KW-1185">Reference proteome</keyword>
<dbReference type="Pfam" id="PF16558">
    <property type="entry name" value="AZUL"/>
    <property type="match status" value="1"/>
</dbReference>
<dbReference type="FunFam" id="3.30.2410.10:FF:000003">
    <property type="entry name" value="probable E3 ubiquitin-protein ligase HERC4 isoform X1"/>
    <property type="match status" value="1"/>
</dbReference>
<dbReference type="PROSITE" id="PS50237">
    <property type="entry name" value="HECT"/>
    <property type="match status" value="1"/>
</dbReference>
<evidence type="ECO:0000256" key="18">
    <source>
        <dbReference type="PROSITE-ProRule" id="PRU00104"/>
    </source>
</evidence>
<dbReference type="SMART" id="SM00119">
    <property type="entry name" value="HECTc"/>
    <property type="match status" value="1"/>
</dbReference>
<dbReference type="GO" id="GO:0008270">
    <property type="term" value="F:zinc ion binding"/>
    <property type="evidence" value="ECO:0007669"/>
    <property type="project" value="UniProtKB-KW"/>
</dbReference>
<sequence length="900" mass="102064">MTSVVKRNIFLRRGNLSVYMNPANRGCGGGDGEDTSSKSSSASVKPLTIKPSANQDQPLSPESEIMKRAAAKKLIERYFYQVTDGCGDPECDNANCVSSGKLKHMKPNEAAAMAIQLFSQEARLCEPQRKIARTQDISAKTTPAIEVDINPSLNEEKLSEILESCKRENSYSKLIHTIGAVFSNMEILLISFVKKPNSPLEEILSKAPSNLQNLKKEDIRTMQGDLDKDEDSQEEAEKEGESSSQSQSTGPDEITLDLESLRRAYSALFAIDGKVFESALINALITLTGTVELDLKMFRNFKDEPNLVNIFLIMLELPCLSSYEYMERVLPGICRAASHLPLSVQAKLVRVLAKHCTQKLKSLLESLQQIITLKVITSPFSQEYTVYDEETVTAATRMVKIIFYASIIAGVLDSPELRTEEEKDPTEPEDDHFGEPVASSDTREPDVTPPDPMAEELQINFLDSRKPVIPFAEFYNEPLSDVIEMDKDYTHFKNRDSLNRFSFLSHPFILTPFTRSLGLYYDNRVRMYSERRVSILQSVVGNPTSPYLRLRVKRDRIIEDALVELEVVAMANPTYLKKQLVVEFEGEQGIDEGGVSKEFFQLVVEEIFNPDYGMFTHQKETETVWFNPTSFESDAQFTLIGIVLGLAIYNNVILDVHFPMVVYSKLMGKKGCFHDLKDWNPTLYAGLKELLEYEGDDMEDTFVQTFRICYQDIFGNTFNHDLKEDGDQILVNKNNRQEFVDLYADFLLNKSIAKQFRAFRKGFRMVTDESPLHILFRPEEVEQLVCGSKNFDFNALEAATEYDGFCADSPIIRQFWSVVHELPIESKRRLLQFTTGSDRVPVGGMSKLKFIIARQGPDSDRLPTAHTCFNVLLLPEYESREKLLDRLLKAINYSKGFGML</sequence>
<keyword evidence="13" id="KW-0090">Biological rhythms</keyword>
<dbReference type="GO" id="GO:0042752">
    <property type="term" value="P:regulation of circadian rhythm"/>
    <property type="evidence" value="ECO:0007669"/>
    <property type="project" value="UniProtKB-ARBA"/>
</dbReference>
<dbReference type="CDD" id="cd00078">
    <property type="entry name" value="HECTc"/>
    <property type="match status" value="1"/>
</dbReference>
<evidence type="ECO:0000256" key="13">
    <source>
        <dbReference type="ARBA" id="ARBA00023108"/>
    </source>
</evidence>
<dbReference type="GO" id="GO:0000502">
    <property type="term" value="C:proteasome complex"/>
    <property type="evidence" value="ECO:0007669"/>
    <property type="project" value="UniProtKB-KW"/>
</dbReference>
<evidence type="ECO:0000256" key="1">
    <source>
        <dbReference type="ARBA" id="ARBA00000885"/>
    </source>
</evidence>
<keyword evidence="9" id="KW-0863">Zinc-finger</keyword>
<dbReference type="Gene3D" id="3.30.2160.10">
    <property type="entry name" value="Hect, E3 ligase catalytic domain"/>
    <property type="match status" value="1"/>
</dbReference>
<dbReference type="SUPFAM" id="SSF56204">
    <property type="entry name" value="Hect, E3 ligase catalytic domain"/>
    <property type="match status" value="1"/>
</dbReference>
<keyword evidence="8" id="KW-0479">Metal-binding</keyword>
<reference evidence="21 22" key="1">
    <citation type="submission" date="2020-04" db="EMBL/GenBank/DDBJ databases">
        <authorList>
            <person name="Alioto T."/>
            <person name="Alioto T."/>
            <person name="Gomez Garrido J."/>
        </authorList>
    </citation>
    <scope>NUCLEOTIDE SEQUENCE [LARGE SCALE GENOMIC DNA]</scope>
</reference>
<dbReference type="GO" id="GO:0048511">
    <property type="term" value="P:rhythmic process"/>
    <property type="evidence" value="ECO:0007669"/>
    <property type="project" value="UniProtKB-KW"/>
</dbReference>
<dbReference type="AlphaFoldDB" id="A0A8S1C559"/>
<dbReference type="EC" id="2.3.2.26" evidence="4"/>
<evidence type="ECO:0000256" key="19">
    <source>
        <dbReference type="SAM" id="MobiDB-lite"/>
    </source>
</evidence>
<evidence type="ECO:0000256" key="8">
    <source>
        <dbReference type="ARBA" id="ARBA00022723"/>
    </source>
</evidence>
<feature type="domain" description="HECT" evidence="20">
    <location>
        <begin position="572"/>
        <end position="900"/>
    </location>
</feature>